<reference evidence="1 2" key="1">
    <citation type="submission" date="2015-12" db="EMBL/GenBank/DDBJ databases">
        <title>Genome sequence of Aneurinibacillus soli.</title>
        <authorList>
            <person name="Lee J.S."/>
            <person name="Lee K.C."/>
            <person name="Kim K.K."/>
            <person name="Lee B.W."/>
        </authorList>
    </citation>
    <scope>NUCLEOTIDE SEQUENCE [LARGE SCALE GENOMIC DNA]</scope>
    <source>
        <strain evidence="1 2">CB4</strain>
    </source>
</reference>
<name>A0A0U5B2X6_9BACL</name>
<sequence length="197" mass="22928">MRIGKMNKRITIERLHTTVSGARLVETWEEVASRWAYFDNLQSLRVVLRYLPDVEPGMRILYGQKIFDVEDVKDVEERQKEIHLTVKQVDLFRMDTEVHIYRVTGTKGQYNLVSASKELITTVLCKPVFEVPIQSDADGKPLEFKVSKKIIVPLDTDIRLGDEIHLGGRQYLVKDVLSCRHWLEVLFESEVIGHDRY</sequence>
<dbReference type="OrthoDB" id="2612871at2"/>
<dbReference type="KEGG" id="asoc:CB4_03139"/>
<organism evidence="1 2">
    <name type="scientific">Aneurinibacillus soli</name>
    <dbReference type="NCBI Taxonomy" id="1500254"/>
    <lineage>
        <taxon>Bacteria</taxon>
        <taxon>Bacillati</taxon>
        <taxon>Bacillota</taxon>
        <taxon>Bacilli</taxon>
        <taxon>Bacillales</taxon>
        <taxon>Paenibacillaceae</taxon>
        <taxon>Aneurinibacillus group</taxon>
        <taxon>Aneurinibacillus</taxon>
    </lineage>
</organism>
<dbReference type="Proteomes" id="UP000217696">
    <property type="component" value="Chromosome"/>
</dbReference>
<evidence type="ECO:0000313" key="1">
    <source>
        <dbReference type="EMBL" id="BAU28962.1"/>
    </source>
</evidence>
<dbReference type="Gene3D" id="2.40.10.270">
    <property type="entry name" value="Bacteriophage SPP1 head-tail adaptor protein"/>
    <property type="match status" value="2"/>
</dbReference>
<dbReference type="Pfam" id="PF05521">
    <property type="entry name" value="Phage_HCP"/>
    <property type="match status" value="1"/>
</dbReference>
<proteinExistence type="predicted"/>
<gene>
    <name evidence="1" type="ORF">CB4_03139</name>
</gene>
<protein>
    <submittedName>
        <fullName evidence="1">Phage head-tail joining protein</fullName>
    </submittedName>
</protein>
<dbReference type="RefSeq" id="WP_096466653.1">
    <property type="nucleotide sequence ID" value="NZ_AP017312.1"/>
</dbReference>
<dbReference type="AlphaFoldDB" id="A0A0U5B2X6"/>
<dbReference type="InterPro" id="IPR008767">
    <property type="entry name" value="Phage_SPP1_head-tail_adaptor"/>
</dbReference>
<keyword evidence="2" id="KW-1185">Reference proteome</keyword>
<dbReference type="EMBL" id="AP017312">
    <property type="protein sequence ID" value="BAU28962.1"/>
    <property type="molecule type" value="Genomic_DNA"/>
</dbReference>
<dbReference type="InterPro" id="IPR038666">
    <property type="entry name" value="SSP1_head-tail_sf"/>
</dbReference>
<evidence type="ECO:0000313" key="2">
    <source>
        <dbReference type="Proteomes" id="UP000217696"/>
    </source>
</evidence>
<accession>A0A0U5B2X6</accession>